<dbReference type="EMBL" id="AUSU01002865">
    <property type="protein sequence ID" value="EPS67909.1"/>
    <property type="molecule type" value="Genomic_DNA"/>
</dbReference>
<dbReference type="AlphaFoldDB" id="S8CL97"/>
<name>S8CL97_9LAMI</name>
<accession>S8CL97</accession>
<dbReference type="Pfam" id="PF00011">
    <property type="entry name" value="HSP20"/>
    <property type="match status" value="1"/>
</dbReference>
<dbReference type="OrthoDB" id="1431247at2759"/>
<proteinExistence type="inferred from homology"/>
<protein>
    <recommendedName>
        <fullName evidence="4">SHSP domain-containing protein</fullName>
    </recommendedName>
</protein>
<dbReference type="Gene3D" id="2.60.40.790">
    <property type="match status" value="1"/>
</dbReference>
<evidence type="ECO:0000256" key="2">
    <source>
        <dbReference type="PROSITE-ProRule" id="PRU00285"/>
    </source>
</evidence>
<evidence type="ECO:0000259" key="4">
    <source>
        <dbReference type="PROSITE" id="PS01031"/>
    </source>
</evidence>
<dbReference type="InterPro" id="IPR008978">
    <property type="entry name" value="HSP20-like_chaperone"/>
</dbReference>
<dbReference type="PANTHER" id="PTHR11527">
    <property type="entry name" value="HEAT-SHOCK PROTEIN 20 FAMILY MEMBER"/>
    <property type="match status" value="1"/>
</dbReference>
<gene>
    <name evidence="5" type="ORF">M569_06866</name>
</gene>
<evidence type="ECO:0000313" key="6">
    <source>
        <dbReference type="Proteomes" id="UP000015453"/>
    </source>
</evidence>
<organism evidence="5 6">
    <name type="scientific">Genlisea aurea</name>
    <dbReference type="NCBI Taxonomy" id="192259"/>
    <lineage>
        <taxon>Eukaryota</taxon>
        <taxon>Viridiplantae</taxon>
        <taxon>Streptophyta</taxon>
        <taxon>Embryophyta</taxon>
        <taxon>Tracheophyta</taxon>
        <taxon>Spermatophyta</taxon>
        <taxon>Magnoliopsida</taxon>
        <taxon>eudicotyledons</taxon>
        <taxon>Gunneridae</taxon>
        <taxon>Pentapetalae</taxon>
        <taxon>asterids</taxon>
        <taxon>lamiids</taxon>
        <taxon>Lamiales</taxon>
        <taxon>Lentibulariaceae</taxon>
        <taxon>Genlisea</taxon>
    </lineage>
</organism>
<dbReference type="Proteomes" id="UP000015453">
    <property type="component" value="Unassembled WGS sequence"/>
</dbReference>
<evidence type="ECO:0000256" key="3">
    <source>
        <dbReference type="RuleBase" id="RU003616"/>
    </source>
</evidence>
<dbReference type="InterPro" id="IPR002068">
    <property type="entry name" value="A-crystallin/Hsp20_dom"/>
</dbReference>
<keyword evidence="1" id="KW-0346">Stress response</keyword>
<dbReference type="InterPro" id="IPR031107">
    <property type="entry name" value="Small_HSP"/>
</dbReference>
<keyword evidence="6" id="KW-1185">Reference proteome</keyword>
<reference evidence="5 6" key="1">
    <citation type="journal article" date="2013" name="BMC Genomics">
        <title>The miniature genome of a carnivorous plant Genlisea aurea contains a low number of genes and short non-coding sequences.</title>
        <authorList>
            <person name="Leushkin E.V."/>
            <person name="Sutormin R.A."/>
            <person name="Nabieva E.R."/>
            <person name="Penin A.A."/>
            <person name="Kondrashov A.S."/>
            <person name="Logacheva M.D."/>
        </authorList>
    </citation>
    <scope>NUCLEOTIDE SEQUENCE [LARGE SCALE GENOMIC DNA]</scope>
</reference>
<feature type="non-terminal residue" evidence="5">
    <location>
        <position position="1"/>
    </location>
</feature>
<sequence length="100" mass="11302">VRPVYETFRPTSDWRQDEDSHILTVYLPGFARNQIKVSTEGRNTLRVRGQRFVAGNKWVQFLEDHPIPQNGDALSVQAKFQGGVLTVSVAKSKPNPIPQN</sequence>
<feature type="domain" description="SHSP" evidence="4">
    <location>
        <begin position="3"/>
        <end position="100"/>
    </location>
</feature>
<comment type="similarity">
    <text evidence="2 3">Belongs to the small heat shock protein (HSP20) family.</text>
</comment>
<evidence type="ECO:0000313" key="5">
    <source>
        <dbReference type="EMBL" id="EPS67909.1"/>
    </source>
</evidence>
<evidence type="ECO:0000256" key="1">
    <source>
        <dbReference type="ARBA" id="ARBA00023016"/>
    </source>
</evidence>
<feature type="non-terminal residue" evidence="5">
    <location>
        <position position="100"/>
    </location>
</feature>
<dbReference type="PROSITE" id="PS01031">
    <property type="entry name" value="SHSP"/>
    <property type="match status" value="1"/>
</dbReference>
<comment type="caution">
    <text evidence="5">The sequence shown here is derived from an EMBL/GenBank/DDBJ whole genome shotgun (WGS) entry which is preliminary data.</text>
</comment>
<dbReference type="SUPFAM" id="SSF49764">
    <property type="entry name" value="HSP20-like chaperones"/>
    <property type="match status" value="1"/>
</dbReference>